<dbReference type="Proteomes" id="UP000571084">
    <property type="component" value="Unassembled WGS sequence"/>
</dbReference>
<accession>A0A840RZF4</accession>
<reference evidence="1 2" key="1">
    <citation type="submission" date="2020-08" db="EMBL/GenBank/DDBJ databases">
        <title>Genomic Encyclopedia of Type Strains, Phase IV (KMG-IV): sequencing the most valuable type-strain genomes for metagenomic binning, comparative biology and taxonomic classification.</title>
        <authorList>
            <person name="Goeker M."/>
        </authorList>
    </citation>
    <scope>NUCLEOTIDE SEQUENCE [LARGE SCALE GENOMIC DNA]</scope>
    <source>
        <strain evidence="1 2">DSM 23240</strain>
    </source>
</reference>
<organism evidence="1 2">
    <name type="scientific">Glaciimonas immobilis</name>
    <dbReference type="NCBI Taxonomy" id="728004"/>
    <lineage>
        <taxon>Bacteria</taxon>
        <taxon>Pseudomonadati</taxon>
        <taxon>Pseudomonadota</taxon>
        <taxon>Betaproteobacteria</taxon>
        <taxon>Burkholderiales</taxon>
        <taxon>Oxalobacteraceae</taxon>
        <taxon>Glaciimonas</taxon>
    </lineage>
</organism>
<proteinExistence type="predicted"/>
<name>A0A840RZF4_9BURK</name>
<evidence type="ECO:0000313" key="2">
    <source>
        <dbReference type="Proteomes" id="UP000571084"/>
    </source>
</evidence>
<protein>
    <submittedName>
        <fullName evidence="1">Uncharacterized protein</fullName>
    </submittedName>
</protein>
<comment type="caution">
    <text evidence="1">The sequence shown here is derived from an EMBL/GenBank/DDBJ whole genome shotgun (WGS) entry which is preliminary data.</text>
</comment>
<dbReference type="AlphaFoldDB" id="A0A840RZF4"/>
<evidence type="ECO:0000313" key="1">
    <source>
        <dbReference type="EMBL" id="MBB5201871.1"/>
    </source>
</evidence>
<sequence length="44" mass="5170">MEMPKSAVAYDLPNQRRLGYDEFDGLLWDGGYLISNRNRSIIMY</sequence>
<gene>
    <name evidence="1" type="ORF">HNR39_003733</name>
</gene>
<dbReference type="EMBL" id="JACHHQ010000009">
    <property type="protein sequence ID" value="MBB5201871.1"/>
    <property type="molecule type" value="Genomic_DNA"/>
</dbReference>
<keyword evidence="2" id="KW-1185">Reference proteome</keyword>